<keyword evidence="4" id="KW-1185">Reference proteome</keyword>
<keyword evidence="2" id="KW-0472">Membrane</keyword>
<accession>A0A6L9XT59</accession>
<evidence type="ECO:0000256" key="1">
    <source>
        <dbReference type="SAM" id="MobiDB-lite"/>
    </source>
</evidence>
<evidence type="ECO:0000313" key="3">
    <source>
        <dbReference type="EMBL" id="NEN04496.1"/>
    </source>
</evidence>
<sequence>MSNTTPESPNAAEPEGGDIAAAERNGSDADIANPPSEPVPARGHVNVPESEAAGSVPGAEPASAEAAPPASASAPVSEPEPAAAASDEDVRAAVARSTADTADTADTGNVGDENVVADENVEHYDTAATAAYTTAPAAAAPVVGGAAVAGATTAAPYGQAGQTVTPIYVQAPHPPRKKSNRGFGILIALAGTVVFALVYAAVVAVIAAIGYPAARFFDEFVKSFLGVWVFWIPVIFFFIAMVILVQILNRAGWWAYIIGGFVVAAVVYFSYAGGVLLQVQAWAHTPQEVGRLLNVIWLTAPAIWAGVVAREVSIWTGLWLAVRGRRLRVKNAEAQAEYDRAIAAGPRGTQNGYAPGA</sequence>
<organism evidence="3 4">
    <name type="scientific">Leifsonia tongyongensis</name>
    <dbReference type="NCBI Taxonomy" id="1268043"/>
    <lineage>
        <taxon>Bacteria</taxon>
        <taxon>Bacillati</taxon>
        <taxon>Actinomycetota</taxon>
        <taxon>Actinomycetes</taxon>
        <taxon>Micrococcales</taxon>
        <taxon>Microbacteriaceae</taxon>
        <taxon>Leifsonia</taxon>
    </lineage>
</organism>
<keyword evidence="2" id="KW-0812">Transmembrane</keyword>
<dbReference type="Proteomes" id="UP000474967">
    <property type="component" value="Unassembled WGS sequence"/>
</dbReference>
<protein>
    <submittedName>
        <fullName evidence="3">Uncharacterized protein</fullName>
    </submittedName>
</protein>
<feature type="compositionally biased region" description="Low complexity" evidence="1">
    <location>
        <begin position="92"/>
        <end position="107"/>
    </location>
</feature>
<feature type="transmembrane region" description="Helical" evidence="2">
    <location>
        <begin position="296"/>
        <end position="322"/>
    </location>
</feature>
<comment type="caution">
    <text evidence="3">The sequence shown here is derived from an EMBL/GenBank/DDBJ whole genome shotgun (WGS) entry which is preliminary data.</text>
</comment>
<proteinExistence type="predicted"/>
<feature type="region of interest" description="Disordered" evidence="1">
    <location>
        <begin position="1"/>
        <end position="116"/>
    </location>
</feature>
<dbReference type="RefSeq" id="WP_163287612.1">
    <property type="nucleotide sequence ID" value="NZ_JAAGWY010000001.1"/>
</dbReference>
<gene>
    <name evidence="3" type="ORF">G3T36_01290</name>
</gene>
<feature type="compositionally biased region" description="Low complexity" evidence="1">
    <location>
        <begin position="55"/>
        <end position="85"/>
    </location>
</feature>
<evidence type="ECO:0000313" key="4">
    <source>
        <dbReference type="Proteomes" id="UP000474967"/>
    </source>
</evidence>
<evidence type="ECO:0000256" key="2">
    <source>
        <dbReference type="SAM" id="Phobius"/>
    </source>
</evidence>
<dbReference type="AlphaFoldDB" id="A0A6L9XT59"/>
<feature type="transmembrane region" description="Helical" evidence="2">
    <location>
        <begin position="223"/>
        <end position="246"/>
    </location>
</feature>
<dbReference type="EMBL" id="JAAGWY010000001">
    <property type="protein sequence ID" value="NEN04496.1"/>
    <property type="molecule type" value="Genomic_DNA"/>
</dbReference>
<name>A0A6L9XT59_9MICO</name>
<keyword evidence="2" id="KW-1133">Transmembrane helix</keyword>
<reference evidence="3 4" key="1">
    <citation type="journal article" date="2014" name="J. Microbiol.">
        <title>Diaminobutyricibacter tongyongensis gen. nov., sp. nov. and Homoserinibacter gongjuensis gen. nov., sp. nov. belong to the family Microbacteriaceae.</title>
        <authorList>
            <person name="Kim S.J."/>
            <person name="Ahn J.H."/>
            <person name="Weon H.Y."/>
            <person name="Hamada M."/>
            <person name="Suzuki K."/>
            <person name="Kwon S.W."/>
        </authorList>
    </citation>
    <scope>NUCLEOTIDE SEQUENCE [LARGE SCALE GENOMIC DNA]</scope>
    <source>
        <strain evidence="3 4">NBRC 108724</strain>
    </source>
</reference>
<feature type="transmembrane region" description="Helical" evidence="2">
    <location>
        <begin position="183"/>
        <end position="211"/>
    </location>
</feature>
<feature type="transmembrane region" description="Helical" evidence="2">
    <location>
        <begin position="253"/>
        <end position="276"/>
    </location>
</feature>